<evidence type="ECO:0000313" key="2">
    <source>
        <dbReference type="EMBL" id="GGA24008.1"/>
    </source>
</evidence>
<accession>A0ABQ1FQA2</accession>
<name>A0ABQ1FQA2_9GAMM</name>
<gene>
    <name evidence="2" type="ORF">GCM10010981_10500</name>
</gene>
<evidence type="ECO:0000313" key="3">
    <source>
        <dbReference type="Proteomes" id="UP000620046"/>
    </source>
</evidence>
<dbReference type="RefSeq" id="WP_188793180.1">
    <property type="nucleotide sequence ID" value="NZ_BMJA01000001.1"/>
</dbReference>
<dbReference type="PANTHER" id="PTHR43305:SF1">
    <property type="entry name" value="FAMILY N-ACETYLTRANSFERASE, PUTATIVE (AFU_ORTHOLOGUE AFUA_2G01380)-RELATED"/>
    <property type="match status" value="1"/>
</dbReference>
<dbReference type="EMBL" id="BMJA01000001">
    <property type="protein sequence ID" value="GGA24008.1"/>
    <property type="molecule type" value="Genomic_DNA"/>
</dbReference>
<comment type="caution">
    <text evidence="2">The sequence shown here is derived from an EMBL/GenBank/DDBJ whole genome shotgun (WGS) entry which is preliminary data.</text>
</comment>
<keyword evidence="3" id="KW-1185">Reference proteome</keyword>
<dbReference type="PANTHER" id="PTHR43305">
    <property type="entry name" value="FAMILY N-ACETYLTRANSFERASE, PUTATIVE (AFU_ORTHOLOGUE AFUA_2G01380)-RELATED"/>
    <property type="match status" value="1"/>
</dbReference>
<dbReference type="InterPro" id="IPR052777">
    <property type="entry name" value="Acetyltransferase_Enz"/>
</dbReference>
<dbReference type="InterPro" id="IPR000182">
    <property type="entry name" value="GNAT_dom"/>
</dbReference>
<evidence type="ECO:0000259" key="1">
    <source>
        <dbReference type="PROSITE" id="PS51186"/>
    </source>
</evidence>
<reference evidence="3" key="1">
    <citation type="journal article" date="2019" name="Int. J. Syst. Evol. Microbiol.">
        <title>The Global Catalogue of Microorganisms (GCM) 10K type strain sequencing project: providing services to taxonomists for standard genome sequencing and annotation.</title>
        <authorList>
            <consortium name="The Broad Institute Genomics Platform"/>
            <consortium name="The Broad Institute Genome Sequencing Center for Infectious Disease"/>
            <person name="Wu L."/>
            <person name="Ma J."/>
        </authorList>
    </citation>
    <scope>NUCLEOTIDE SEQUENCE [LARGE SCALE GENOMIC DNA]</scope>
    <source>
        <strain evidence="3">CGMCC 1.15439</strain>
    </source>
</reference>
<dbReference type="PROSITE" id="PS51186">
    <property type="entry name" value="GNAT"/>
    <property type="match status" value="1"/>
</dbReference>
<dbReference type="Gene3D" id="3.40.630.30">
    <property type="match status" value="1"/>
</dbReference>
<protein>
    <submittedName>
        <fullName evidence="2">Acetyltransferase CD1211</fullName>
    </submittedName>
</protein>
<dbReference type="SUPFAM" id="SSF55729">
    <property type="entry name" value="Acyl-CoA N-acyltransferases (Nat)"/>
    <property type="match status" value="1"/>
</dbReference>
<sequence>MIDIRNAVFPNDADEVCRLFREYADSLGVDLGFQNFDDEVTSLPGKYSPPAGRLLLAWRDDEVLGCVALRPLHGTTCEMKRLYVRSQARGMQLGRKLAEWLCEEARAAGYTRMCLDTLPTMAAAQGLYRSMGFEPIEPYVFNPVEGTKFLALSL</sequence>
<dbReference type="Pfam" id="PF00583">
    <property type="entry name" value="Acetyltransf_1"/>
    <property type="match status" value="1"/>
</dbReference>
<dbReference type="InterPro" id="IPR016181">
    <property type="entry name" value="Acyl_CoA_acyltransferase"/>
</dbReference>
<dbReference type="Proteomes" id="UP000620046">
    <property type="component" value="Unassembled WGS sequence"/>
</dbReference>
<feature type="domain" description="N-acetyltransferase" evidence="1">
    <location>
        <begin position="2"/>
        <end position="154"/>
    </location>
</feature>
<proteinExistence type="predicted"/>
<organism evidence="2 3">
    <name type="scientific">Dyella nitratireducens</name>
    <dbReference type="NCBI Taxonomy" id="1849580"/>
    <lineage>
        <taxon>Bacteria</taxon>
        <taxon>Pseudomonadati</taxon>
        <taxon>Pseudomonadota</taxon>
        <taxon>Gammaproteobacteria</taxon>
        <taxon>Lysobacterales</taxon>
        <taxon>Rhodanobacteraceae</taxon>
        <taxon>Dyella</taxon>
    </lineage>
</organism>
<dbReference type="CDD" id="cd04301">
    <property type="entry name" value="NAT_SF"/>
    <property type="match status" value="1"/>
</dbReference>